<evidence type="ECO:0008006" key="9">
    <source>
        <dbReference type="Google" id="ProtNLM"/>
    </source>
</evidence>
<dbReference type="InterPro" id="IPR006696">
    <property type="entry name" value="DUF423"/>
</dbReference>
<dbReference type="NCBIfam" id="NF008125">
    <property type="entry name" value="PRK10873.1"/>
    <property type="match status" value="1"/>
</dbReference>
<name>A0A4P7KQ05_9GAMM</name>
<sequence length="131" mass="14852">MNARLMLIFAGISGFFCVAFGAIGSHLLSPILNHDQREWICIGLRYQSMHTLVLMILGAILLRKVILWFYWGGIFFSIGILLFSGSFYCMALLQVKYFAHLTPVGGFCFLIGWILIVIGATRLRNPIIRHE</sequence>
<dbReference type="AlphaFoldDB" id="A0A4P7KQ05"/>
<feature type="transmembrane region" description="Helical" evidence="6">
    <location>
        <begin position="69"/>
        <end position="93"/>
    </location>
</feature>
<keyword evidence="3 6" id="KW-0812">Transmembrane</keyword>
<feature type="transmembrane region" description="Helical" evidence="6">
    <location>
        <begin position="45"/>
        <end position="62"/>
    </location>
</feature>
<dbReference type="GO" id="GO:0005886">
    <property type="term" value="C:plasma membrane"/>
    <property type="evidence" value="ECO:0007669"/>
    <property type="project" value="TreeGrafter"/>
</dbReference>
<evidence type="ECO:0000313" key="7">
    <source>
        <dbReference type="EMBL" id="QBY42067.1"/>
    </source>
</evidence>
<dbReference type="EMBL" id="CP038613">
    <property type="protein sequence ID" value="QBY42067.1"/>
    <property type="molecule type" value="Genomic_DNA"/>
</dbReference>
<evidence type="ECO:0000256" key="5">
    <source>
        <dbReference type="ARBA" id="ARBA00023136"/>
    </source>
</evidence>
<gene>
    <name evidence="7" type="ORF">ArsFIN_06050</name>
</gene>
<dbReference type="KEGG" id="ans:ArsFIN_06050"/>
<dbReference type="PANTHER" id="PTHR43461">
    <property type="entry name" value="TRANSMEMBRANE PROTEIN 256"/>
    <property type="match status" value="1"/>
</dbReference>
<dbReference type="Proteomes" id="UP000295134">
    <property type="component" value="Chromosome"/>
</dbReference>
<evidence type="ECO:0000256" key="2">
    <source>
        <dbReference type="ARBA" id="ARBA00009694"/>
    </source>
</evidence>
<reference evidence="7 8" key="1">
    <citation type="submission" date="2019-03" db="EMBL/GenBank/DDBJ databases">
        <title>Long-read sequencing reveals hyperdense prophage content in a complex bacterial symbiont genome.</title>
        <authorList>
            <person name="Frost C.L."/>
            <person name="Siozios S."/>
            <person name="Nadal-Jimenez P."/>
            <person name="Brockhurst M.A."/>
            <person name="King K.C."/>
            <person name="Darby A.C."/>
            <person name="Hurst G.D.D."/>
        </authorList>
    </citation>
    <scope>NUCLEOTIDE SEQUENCE [LARGE SCALE GENOMIC DNA]</scope>
    <source>
        <strain evidence="7 8">FIN</strain>
    </source>
</reference>
<dbReference type="Pfam" id="PF04241">
    <property type="entry name" value="DUF423"/>
    <property type="match status" value="1"/>
</dbReference>
<proteinExistence type="inferred from homology"/>
<comment type="similarity">
    <text evidence="2">Belongs to the UPF0382 family.</text>
</comment>
<organism evidence="7 8">
    <name type="scientific">Arsenophonus nasoniae</name>
    <name type="common">son-killer infecting Nasonia vitripennis</name>
    <dbReference type="NCBI Taxonomy" id="638"/>
    <lineage>
        <taxon>Bacteria</taxon>
        <taxon>Pseudomonadati</taxon>
        <taxon>Pseudomonadota</taxon>
        <taxon>Gammaproteobacteria</taxon>
        <taxon>Enterobacterales</taxon>
        <taxon>Morganellaceae</taxon>
        <taxon>Arsenophonus</taxon>
    </lineage>
</organism>
<evidence type="ECO:0000256" key="1">
    <source>
        <dbReference type="ARBA" id="ARBA00004141"/>
    </source>
</evidence>
<evidence type="ECO:0000256" key="4">
    <source>
        <dbReference type="ARBA" id="ARBA00022989"/>
    </source>
</evidence>
<evidence type="ECO:0000256" key="6">
    <source>
        <dbReference type="SAM" id="Phobius"/>
    </source>
</evidence>
<accession>A0A4P7KQ05</accession>
<keyword evidence="5 6" id="KW-0472">Membrane</keyword>
<evidence type="ECO:0000256" key="3">
    <source>
        <dbReference type="ARBA" id="ARBA00022692"/>
    </source>
</evidence>
<comment type="subcellular location">
    <subcellularLocation>
        <location evidence="1">Membrane</location>
        <topology evidence="1">Multi-pass membrane protein</topology>
    </subcellularLocation>
</comment>
<dbReference type="PANTHER" id="PTHR43461:SF1">
    <property type="entry name" value="TRANSMEMBRANE PROTEIN 256"/>
    <property type="match status" value="1"/>
</dbReference>
<evidence type="ECO:0000313" key="8">
    <source>
        <dbReference type="Proteomes" id="UP000295134"/>
    </source>
</evidence>
<protein>
    <recommendedName>
        <fullName evidence="9">Inner membrane protein YgdD</fullName>
    </recommendedName>
</protein>
<feature type="transmembrane region" description="Helical" evidence="6">
    <location>
        <begin position="99"/>
        <end position="120"/>
    </location>
</feature>
<keyword evidence="4 6" id="KW-1133">Transmembrane helix</keyword>